<evidence type="ECO:0000313" key="2">
    <source>
        <dbReference type="EMBL" id="OUR74826.1"/>
    </source>
</evidence>
<name>A0A1Y5E084_COLPS</name>
<evidence type="ECO:0000259" key="1">
    <source>
        <dbReference type="Pfam" id="PF20172"/>
    </source>
</evidence>
<proteinExistence type="predicted"/>
<evidence type="ECO:0000313" key="3">
    <source>
        <dbReference type="Proteomes" id="UP000243053"/>
    </source>
</evidence>
<dbReference type="AlphaFoldDB" id="A0A1Y5E084"/>
<dbReference type="InterPro" id="IPR046668">
    <property type="entry name" value="DUF6538"/>
</dbReference>
<protein>
    <recommendedName>
        <fullName evidence="1">DUF6538 domain-containing protein</fullName>
    </recommendedName>
</protein>
<comment type="caution">
    <text evidence="2">The sequence shown here is derived from an EMBL/GenBank/DDBJ whole genome shotgun (WGS) entry which is preliminary data.</text>
</comment>
<organism evidence="2 3">
    <name type="scientific">Colwellia psychrerythraea</name>
    <name type="common">Vibrio psychroerythus</name>
    <dbReference type="NCBI Taxonomy" id="28229"/>
    <lineage>
        <taxon>Bacteria</taxon>
        <taxon>Pseudomonadati</taxon>
        <taxon>Pseudomonadota</taxon>
        <taxon>Gammaproteobacteria</taxon>
        <taxon>Alteromonadales</taxon>
        <taxon>Colwelliaceae</taxon>
        <taxon>Colwellia</taxon>
    </lineage>
</organism>
<dbReference type="EMBL" id="MAAF01000120">
    <property type="protein sequence ID" value="OUR74826.1"/>
    <property type="molecule type" value="Genomic_DNA"/>
</dbReference>
<reference evidence="3" key="1">
    <citation type="journal article" date="2017" name="Proc. Natl. Acad. Sci. U.S.A.">
        <title>Simulation of Deepwater Horizon oil plume reveals substrate specialization within a complex community of hydrocarbon degraders.</title>
        <authorList>
            <person name="Hu P."/>
            <person name="Dubinsky E.A."/>
            <person name="Probst A.J."/>
            <person name="Wang J."/>
            <person name="Sieber C.M.K."/>
            <person name="Tom L.M."/>
            <person name="Gardinali P."/>
            <person name="Banfield J.F."/>
            <person name="Atlas R.M."/>
            <person name="Andersen G.L."/>
        </authorList>
    </citation>
    <scope>NUCLEOTIDE SEQUENCE [LARGE SCALE GENOMIC DNA]</scope>
</reference>
<dbReference type="Proteomes" id="UP000243053">
    <property type="component" value="Unassembled WGS sequence"/>
</dbReference>
<dbReference type="Pfam" id="PF20172">
    <property type="entry name" value="DUF6538"/>
    <property type="match status" value="1"/>
</dbReference>
<sequence length="76" mass="8563">MSNVQAVSGFKYLYLRKSTFYVRVKVPKRLGAREIKLCLRTEKLCVAVIILEGLLPLVSKLKQLVINHYTITAGAV</sequence>
<gene>
    <name evidence="2" type="ORF">A9Q75_18905</name>
</gene>
<accession>A0A1Y5E084</accession>
<feature type="domain" description="DUF6538" evidence="1">
    <location>
        <begin position="12"/>
        <end position="49"/>
    </location>
</feature>